<comment type="caution">
    <text evidence="2">The sequence shown here is derived from an EMBL/GenBank/DDBJ whole genome shotgun (WGS) entry which is preliminary data.</text>
</comment>
<dbReference type="OrthoDB" id="6253202at2"/>
<dbReference type="AlphaFoldDB" id="F1T772"/>
<evidence type="ECO:0000313" key="3">
    <source>
        <dbReference type="Proteomes" id="UP000003860"/>
    </source>
</evidence>
<reference evidence="2" key="1">
    <citation type="submission" date="2009-07" db="EMBL/GenBank/DDBJ databases">
        <authorList>
            <consortium name="US DOE Joint Genome Institute (JGI-PGF)"/>
            <person name="Lucas S."/>
            <person name="Copeland A."/>
            <person name="Lapidus A."/>
            <person name="Glavina del Rio T."/>
            <person name="Tice H."/>
            <person name="Bruce D."/>
            <person name="Goodwin L."/>
            <person name="Pitluck S."/>
            <person name="Larimer F."/>
            <person name="Land M.L."/>
            <person name="Mouttaki H."/>
            <person name="He Z."/>
            <person name="Zhou J."/>
            <person name="Hemme C.L."/>
        </authorList>
    </citation>
    <scope>NUCLEOTIDE SEQUENCE [LARGE SCALE GENOMIC DNA]</scope>
    <source>
        <strain evidence="2">DSM 2782</strain>
    </source>
</reference>
<dbReference type="Proteomes" id="UP000003860">
    <property type="component" value="Unassembled WGS sequence"/>
</dbReference>
<dbReference type="InterPro" id="IPR036237">
    <property type="entry name" value="Xyl_isomerase-like_sf"/>
</dbReference>
<accession>F1T772</accession>
<name>F1T772_9FIRM</name>
<dbReference type="Gene3D" id="3.20.20.150">
    <property type="entry name" value="Divalent-metal-dependent TIM barrel enzymes"/>
    <property type="match status" value="1"/>
</dbReference>
<protein>
    <submittedName>
        <fullName evidence="2">Xylose isomerase domain-containing protein TIM barrel</fullName>
    </submittedName>
</protein>
<dbReference type="STRING" id="588581.Cpap_3752"/>
<dbReference type="RefSeq" id="WP_004615957.1">
    <property type="nucleotide sequence ID" value="NZ_ACXX02000001.1"/>
</dbReference>
<dbReference type="eggNOG" id="COG1082">
    <property type="taxonomic scope" value="Bacteria"/>
</dbReference>
<sequence>MLKLMNFSNHPYDLYRFSGDSNKIKKFLYKHDLQGLEIIQTSQWQNEIVSSSLLHGLHMRFWPAWLDFYRNDKYELYRQFGDIEAYKQYYGGETWECILEYYRNEIKTACDMGVKYIVFHVSHVQLEHCYNYKFTYGDEEIIEAFIEMINKLFKDTSADFDLLLENQWWPGLTLLDKKLAFRLMDGINYPKKGFMLDIGHMMNTNTELKTEEEGVKYILRVLQNLEELSSNIKGIHLNSSVSGKYVKDKIKNWGGFNKSESFFDRYLKVFEHIAKIDNHIPFSHPSIKRVIEYINPKYLVYEFITNTFDEMEQYVTLQNRVLKSFGE</sequence>
<dbReference type="Pfam" id="PF01261">
    <property type="entry name" value="AP_endonuc_2"/>
    <property type="match status" value="1"/>
</dbReference>
<dbReference type="GO" id="GO:0016853">
    <property type="term" value="F:isomerase activity"/>
    <property type="evidence" value="ECO:0007669"/>
    <property type="project" value="UniProtKB-KW"/>
</dbReference>
<evidence type="ECO:0000313" key="2">
    <source>
        <dbReference type="EMBL" id="EGD49320.1"/>
    </source>
</evidence>
<organism evidence="2 3">
    <name type="scientific">Ruminiclostridium papyrosolvens DSM 2782</name>
    <dbReference type="NCBI Taxonomy" id="588581"/>
    <lineage>
        <taxon>Bacteria</taxon>
        <taxon>Bacillati</taxon>
        <taxon>Bacillota</taxon>
        <taxon>Clostridia</taxon>
        <taxon>Eubacteriales</taxon>
        <taxon>Oscillospiraceae</taxon>
        <taxon>Ruminiclostridium</taxon>
    </lineage>
</organism>
<proteinExistence type="predicted"/>
<keyword evidence="3" id="KW-1185">Reference proteome</keyword>
<dbReference type="SUPFAM" id="SSF51658">
    <property type="entry name" value="Xylose isomerase-like"/>
    <property type="match status" value="1"/>
</dbReference>
<keyword evidence="2" id="KW-0413">Isomerase</keyword>
<dbReference type="InterPro" id="IPR013022">
    <property type="entry name" value="Xyl_isomerase-like_TIM-brl"/>
</dbReference>
<reference evidence="2" key="2">
    <citation type="submission" date="2011-01" db="EMBL/GenBank/DDBJ databases">
        <title>The Non-contiguous Finished genome of Clostridium papyrosolvens.</title>
        <authorList>
            <person name="Lucas S."/>
            <person name="Copeland A."/>
            <person name="Lapidus A."/>
            <person name="Cheng J.-F."/>
            <person name="Goodwin L."/>
            <person name="Pitluck S."/>
            <person name="Misra M."/>
            <person name="Chertkov O."/>
            <person name="Detter J.C."/>
            <person name="Han C."/>
            <person name="Tapia R."/>
            <person name="Land M."/>
            <person name="Hauser L."/>
            <person name="Kyrpides N."/>
            <person name="Ivanova N."/>
            <person name="Pagani I."/>
            <person name="Mouttaki H."/>
            <person name="He Z."/>
            <person name="Zhou J."/>
            <person name="Hemme C.L."/>
            <person name="Woyke T."/>
        </authorList>
    </citation>
    <scope>NUCLEOTIDE SEQUENCE [LARGE SCALE GENOMIC DNA]</scope>
    <source>
        <strain evidence="2">DSM 2782</strain>
    </source>
</reference>
<feature type="domain" description="Xylose isomerase-like TIM barrel" evidence="1">
    <location>
        <begin position="95"/>
        <end position="242"/>
    </location>
</feature>
<gene>
    <name evidence="2" type="ORF">Cpap_3752</name>
</gene>
<dbReference type="EMBL" id="ACXX02000001">
    <property type="protein sequence ID" value="EGD49320.1"/>
    <property type="molecule type" value="Genomic_DNA"/>
</dbReference>
<evidence type="ECO:0000259" key="1">
    <source>
        <dbReference type="Pfam" id="PF01261"/>
    </source>
</evidence>